<organism evidence="1 2">
    <name type="scientific">Trifolium pratense</name>
    <name type="common">Red clover</name>
    <dbReference type="NCBI Taxonomy" id="57577"/>
    <lineage>
        <taxon>Eukaryota</taxon>
        <taxon>Viridiplantae</taxon>
        <taxon>Streptophyta</taxon>
        <taxon>Embryophyta</taxon>
        <taxon>Tracheophyta</taxon>
        <taxon>Spermatophyta</taxon>
        <taxon>Magnoliopsida</taxon>
        <taxon>eudicotyledons</taxon>
        <taxon>Gunneridae</taxon>
        <taxon>Pentapetalae</taxon>
        <taxon>rosids</taxon>
        <taxon>fabids</taxon>
        <taxon>Fabales</taxon>
        <taxon>Fabaceae</taxon>
        <taxon>Papilionoideae</taxon>
        <taxon>50 kb inversion clade</taxon>
        <taxon>NPAAA clade</taxon>
        <taxon>Hologalegina</taxon>
        <taxon>IRL clade</taxon>
        <taxon>Trifolieae</taxon>
        <taxon>Trifolium</taxon>
    </lineage>
</organism>
<comment type="caution">
    <text evidence="1">The sequence shown here is derived from an EMBL/GenBank/DDBJ whole genome shotgun (WGS) entry which is preliminary data.</text>
</comment>
<evidence type="ECO:0000313" key="1">
    <source>
        <dbReference type="EMBL" id="CAJ2633640.1"/>
    </source>
</evidence>
<dbReference type="EMBL" id="CASHSV030000002">
    <property type="protein sequence ID" value="CAJ2633640.1"/>
    <property type="molecule type" value="Genomic_DNA"/>
</dbReference>
<sequence>MARLLRRGNVYERAVEKIAEDEEEAEKLFMAFAAFEERCKEVERARYILYKIGLDRIPKGKAENLFSKFVAFEKQYGDKEGIEDAIIGKRRFQYKEEVRKNPLDYDAWFDYIEFEKSLGNTEKTREVYERAIANVPPAEKKRYWQRYIYLFIYGLIMHSTKNLMPGIWSEQEPCTGNLNLKGARKILENAIRKAPKGKIFKKYIEIELQRSNIDQCRKLYEKYLQWSPESCYAWSKYAELERSLSETERARAIFDLAIAQPALDMPELLWKAYIDFETAECEFERARELYERLLDRTKHLKVWISYADFEATAIDEMSLDVSEQEQKKQCIQRARRVFEEALNYFRSSAPDLKEERAMLLEKWINFEAPSGELGDVSLVQSKLPKKLKKRRQVSTEKDGSSRIEEFIGYLFPEATQTTNLKILEAAYKWKKQKL</sequence>
<keyword evidence="2" id="KW-1185">Reference proteome</keyword>
<accession>A0ACB0IN77</accession>
<reference evidence="1" key="1">
    <citation type="submission" date="2023-10" db="EMBL/GenBank/DDBJ databases">
        <authorList>
            <person name="Rodriguez Cubillos JULIANA M."/>
            <person name="De Vega J."/>
        </authorList>
    </citation>
    <scope>NUCLEOTIDE SEQUENCE</scope>
</reference>
<dbReference type="Proteomes" id="UP001177021">
    <property type="component" value="Unassembled WGS sequence"/>
</dbReference>
<proteinExistence type="predicted"/>
<gene>
    <name evidence="1" type="ORF">MILVUS5_LOCUS4700</name>
</gene>
<name>A0ACB0IN77_TRIPR</name>
<evidence type="ECO:0000313" key="2">
    <source>
        <dbReference type="Proteomes" id="UP001177021"/>
    </source>
</evidence>
<protein>
    <submittedName>
        <fullName evidence="1">Uncharacterized protein</fullName>
    </submittedName>
</protein>